<evidence type="ECO:0000256" key="2">
    <source>
        <dbReference type="SAM" id="Phobius"/>
    </source>
</evidence>
<proteinExistence type="predicted"/>
<sequence>MRRGTSTFSHAVLTSLRVGGTISGRSLVARPHYVCLATRPSTRHENRHTHGDDSARSKDDALSPSGTFANRSHHHLARQRHFARPICLRATVINNPPYKPEMPPFGVPIFLATAGGTLWGAFTALDAGINLLFVAGCTGTGGIGGLCGSMSAVSLYKGKVSLSFWSAAMSAACFGAVSLFCSVYGY</sequence>
<organism evidence="3">
    <name type="scientific">Pandoravirus macleodensis</name>
    <dbReference type="NCBI Taxonomy" id="2107707"/>
    <lineage>
        <taxon>Viruses</taxon>
        <taxon>Pandoravirus</taxon>
    </lineage>
</organism>
<reference evidence="3" key="1">
    <citation type="journal article" date="2018" name="Nat. Commun.">
        <title>Diversity and evolution of the emerging Pandoraviridae family.</title>
        <authorList>
            <person name="Legendre M."/>
            <person name="Fabre E."/>
            <person name="Poirot O."/>
            <person name="Jeudy S."/>
            <person name="Lartigue A."/>
            <person name="Alempic J.M."/>
            <person name="Beucher L."/>
            <person name="Philippe N."/>
            <person name="Bertaux L."/>
            <person name="Christo-Foroux E."/>
            <person name="Labadie K."/>
            <person name="Coute Y."/>
            <person name="Abergel C."/>
            <person name="Claverie J.M."/>
        </authorList>
    </citation>
    <scope>NUCLEOTIDE SEQUENCE [LARGE SCALE GENOMIC DNA]</scope>
    <source>
        <strain evidence="3">Macleodensis</strain>
    </source>
</reference>
<evidence type="ECO:0000313" key="3">
    <source>
        <dbReference type="EMBL" id="AVK76748.1"/>
    </source>
</evidence>
<dbReference type="Proteomes" id="UP000249758">
    <property type="component" value="Segment"/>
</dbReference>
<dbReference type="GeneID" id="36841203"/>
<feature type="region of interest" description="Disordered" evidence="1">
    <location>
        <begin position="39"/>
        <end position="76"/>
    </location>
</feature>
<feature type="transmembrane region" description="Helical" evidence="2">
    <location>
        <begin position="162"/>
        <end position="185"/>
    </location>
</feature>
<feature type="compositionally biased region" description="Basic and acidic residues" evidence="1">
    <location>
        <begin position="42"/>
        <end position="61"/>
    </location>
</feature>
<evidence type="ECO:0000256" key="1">
    <source>
        <dbReference type="SAM" id="MobiDB-lite"/>
    </source>
</evidence>
<accession>A0A2U7UE56</accession>
<gene>
    <name evidence="3" type="ORF">pmac_cds_60</name>
</gene>
<protein>
    <submittedName>
        <fullName evidence="3">Uncharacterized protein</fullName>
    </submittedName>
</protein>
<keyword evidence="2" id="KW-0472">Membrane</keyword>
<feature type="transmembrane region" description="Helical" evidence="2">
    <location>
        <begin position="131"/>
        <end position="155"/>
    </location>
</feature>
<name>A0A2U7UE56_9VIRU</name>
<dbReference type="RefSeq" id="YP_009480744.1">
    <property type="nucleotide sequence ID" value="NC_037665.1"/>
</dbReference>
<keyword evidence="2" id="KW-0812">Transmembrane</keyword>
<dbReference type="KEGG" id="vg:36841203"/>
<dbReference type="EMBL" id="MG011691">
    <property type="protein sequence ID" value="AVK76748.1"/>
    <property type="molecule type" value="Genomic_DNA"/>
</dbReference>
<keyword evidence="2" id="KW-1133">Transmembrane helix</keyword>